<dbReference type="SUPFAM" id="SSF49329">
    <property type="entry name" value="Cu,Zn superoxide dismutase-like"/>
    <property type="match status" value="1"/>
</dbReference>
<name>A0A1I0C4Z8_9RHOB</name>
<dbReference type="Gene3D" id="2.60.40.200">
    <property type="entry name" value="Superoxide dismutase, copper/zinc binding domain"/>
    <property type="match status" value="1"/>
</dbReference>
<dbReference type="PANTHER" id="PTHR10003">
    <property type="entry name" value="SUPEROXIDE DISMUTASE CU-ZN -RELATED"/>
    <property type="match status" value="1"/>
</dbReference>
<evidence type="ECO:0000256" key="1">
    <source>
        <dbReference type="ARBA" id="ARBA00010457"/>
    </source>
</evidence>
<dbReference type="InterPro" id="IPR024134">
    <property type="entry name" value="SOD_Cu/Zn_/chaperone"/>
</dbReference>
<comment type="similarity">
    <text evidence="1">Belongs to the Cu-Zn superoxide dismutase family.</text>
</comment>
<reference evidence="4 5" key="1">
    <citation type="submission" date="2016-10" db="EMBL/GenBank/DDBJ databases">
        <authorList>
            <person name="de Groot N.N."/>
        </authorList>
    </citation>
    <scope>NUCLEOTIDE SEQUENCE [LARGE SCALE GENOMIC DNA]</scope>
    <source>
        <strain evidence="4 5">DSM 17862</strain>
    </source>
</reference>
<feature type="signal peptide" evidence="2">
    <location>
        <begin position="1"/>
        <end position="19"/>
    </location>
</feature>
<dbReference type="AlphaFoldDB" id="A0A1I0C4Z8"/>
<dbReference type="EMBL" id="FOHO01000003">
    <property type="protein sequence ID" value="SET14248.1"/>
    <property type="molecule type" value="Genomic_DNA"/>
</dbReference>
<dbReference type="Pfam" id="PF00080">
    <property type="entry name" value="Sod_Cu"/>
    <property type="match status" value="1"/>
</dbReference>
<dbReference type="InterPro" id="IPR036423">
    <property type="entry name" value="SOD-like_Cu/Zn_dom_sf"/>
</dbReference>
<organism evidence="4 5">
    <name type="scientific">Paracoccus homiensis</name>
    <dbReference type="NCBI Taxonomy" id="364199"/>
    <lineage>
        <taxon>Bacteria</taxon>
        <taxon>Pseudomonadati</taxon>
        <taxon>Pseudomonadota</taxon>
        <taxon>Alphaproteobacteria</taxon>
        <taxon>Rhodobacterales</taxon>
        <taxon>Paracoccaceae</taxon>
        <taxon>Paracoccus</taxon>
    </lineage>
</organism>
<evidence type="ECO:0000259" key="3">
    <source>
        <dbReference type="Pfam" id="PF00080"/>
    </source>
</evidence>
<feature type="domain" description="Superoxide dismutase copper/zinc binding" evidence="3">
    <location>
        <begin position="38"/>
        <end position="163"/>
    </location>
</feature>
<evidence type="ECO:0000313" key="4">
    <source>
        <dbReference type="EMBL" id="SET14248.1"/>
    </source>
</evidence>
<dbReference type="RefSeq" id="WP_090733124.1">
    <property type="nucleotide sequence ID" value="NZ_FOHO01000003.1"/>
</dbReference>
<keyword evidence="2" id="KW-0732">Signal</keyword>
<evidence type="ECO:0000313" key="5">
    <source>
        <dbReference type="Proteomes" id="UP000199180"/>
    </source>
</evidence>
<dbReference type="Proteomes" id="UP000199180">
    <property type="component" value="Unassembled WGS sequence"/>
</dbReference>
<proteinExistence type="inferred from homology"/>
<dbReference type="GO" id="GO:0006801">
    <property type="term" value="P:superoxide metabolic process"/>
    <property type="evidence" value="ECO:0007669"/>
    <property type="project" value="InterPro"/>
</dbReference>
<sequence>MRLCTLAAAAMVFAGPALAQDPATMMAEIKNADGGSRGNATVTWADSGMAVVTLDLMDVPPGVHGIHIHETGMCTPPDFKSAGGHLAGDHDHGVMSGNGPHPGDMPNIHVPESGALKVEYFISGLTPQAMADEDGSALIIHDQPDDYVGQPSGNAGDRIACGVFEAAE</sequence>
<dbReference type="OrthoDB" id="5431326at2"/>
<keyword evidence="5" id="KW-1185">Reference proteome</keyword>
<gene>
    <name evidence="4" type="ORF">SAMN04489858_103166</name>
</gene>
<dbReference type="InterPro" id="IPR001424">
    <property type="entry name" value="SOD_Cu_Zn_dom"/>
</dbReference>
<protein>
    <submittedName>
        <fullName evidence="4">Superoxide dismutase, Cu-Zn family</fullName>
    </submittedName>
</protein>
<dbReference type="GO" id="GO:0005507">
    <property type="term" value="F:copper ion binding"/>
    <property type="evidence" value="ECO:0007669"/>
    <property type="project" value="InterPro"/>
</dbReference>
<evidence type="ECO:0000256" key="2">
    <source>
        <dbReference type="SAM" id="SignalP"/>
    </source>
</evidence>
<accession>A0A1I0C4Z8</accession>
<feature type="chain" id="PRO_5011738281" evidence="2">
    <location>
        <begin position="20"/>
        <end position="168"/>
    </location>
</feature>
<dbReference type="STRING" id="364199.SAMN04489858_103166"/>